<dbReference type="KEGG" id="pfer:IRI77_15255"/>
<dbReference type="AlphaFoldDB" id="A0A7S7NWT2"/>
<dbReference type="RefSeq" id="WP_194452902.1">
    <property type="nucleotide sequence ID" value="NZ_CP063849.1"/>
</dbReference>
<protein>
    <submittedName>
        <fullName evidence="1">Uncharacterized protein</fullName>
    </submittedName>
</protein>
<accession>A0A7S7NWT2</accession>
<dbReference type="Proteomes" id="UP000593892">
    <property type="component" value="Chromosome"/>
</dbReference>
<evidence type="ECO:0000313" key="2">
    <source>
        <dbReference type="Proteomes" id="UP000593892"/>
    </source>
</evidence>
<dbReference type="EMBL" id="CP063849">
    <property type="protein sequence ID" value="QOY91248.1"/>
    <property type="molecule type" value="Genomic_DNA"/>
</dbReference>
<sequence length="52" mass="5744">MVDTLDLSFVLVAQTRKDGRGKAACHPILPVRLLVYGYAVGKRSSRQVERAT</sequence>
<gene>
    <name evidence="1" type="ORF">IRI77_15255</name>
</gene>
<evidence type="ECO:0000313" key="1">
    <source>
        <dbReference type="EMBL" id="QOY91248.1"/>
    </source>
</evidence>
<organism evidence="1 2">
    <name type="scientific">Paludibaculum fermentans</name>
    <dbReference type="NCBI Taxonomy" id="1473598"/>
    <lineage>
        <taxon>Bacteria</taxon>
        <taxon>Pseudomonadati</taxon>
        <taxon>Acidobacteriota</taxon>
        <taxon>Terriglobia</taxon>
        <taxon>Bryobacterales</taxon>
        <taxon>Bryobacteraceae</taxon>
        <taxon>Paludibaculum</taxon>
    </lineage>
</organism>
<reference evidence="1 2" key="1">
    <citation type="submission" date="2020-10" db="EMBL/GenBank/DDBJ databases">
        <title>Complete genome sequence of Paludibaculum fermentans P105T, a facultatively anaerobic acidobacterium capable of dissimilatory Fe(III) reduction.</title>
        <authorList>
            <person name="Dedysh S.N."/>
            <person name="Beletsky A.V."/>
            <person name="Kulichevskaya I.S."/>
            <person name="Mardanov A.V."/>
            <person name="Ravin N.V."/>
        </authorList>
    </citation>
    <scope>NUCLEOTIDE SEQUENCE [LARGE SCALE GENOMIC DNA]</scope>
    <source>
        <strain evidence="1 2">P105</strain>
    </source>
</reference>
<keyword evidence="2" id="KW-1185">Reference proteome</keyword>
<name>A0A7S7NWT2_PALFE</name>
<proteinExistence type="predicted"/>